<reference evidence="2 3" key="1">
    <citation type="submission" date="2021-03" db="EMBL/GenBank/DDBJ databases">
        <authorList>
            <person name="So Y."/>
        </authorList>
    </citation>
    <scope>NUCLEOTIDE SEQUENCE [LARGE SCALE GENOMIC DNA]</scope>
    <source>
        <strain evidence="2 3">SSH11</strain>
    </source>
</reference>
<sequence length="161" mass="17453">MSRVISAVFDNRDEAESVVTHLRVHDRITSERIQVHPAENAQLVENEGILPSLGHLLIGDSERRTYTEAVRRGSTVVTAEVDDGIAEHVMAVFNRHGAIDLEQRAASWREEGWRDDPEFASEADLPVNSSMAAGAASMAGTGVPMVDPDEPVTGPGSGLRR</sequence>
<organism evidence="2 3">
    <name type="scientific">Pararoseomonas baculiformis</name>
    <dbReference type="NCBI Taxonomy" id="2820812"/>
    <lineage>
        <taxon>Bacteria</taxon>
        <taxon>Pseudomonadati</taxon>
        <taxon>Pseudomonadota</taxon>
        <taxon>Alphaproteobacteria</taxon>
        <taxon>Acetobacterales</taxon>
        <taxon>Acetobacteraceae</taxon>
        <taxon>Pararoseomonas</taxon>
    </lineage>
</organism>
<evidence type="ECO:0000313" key="2">
    <source>
        <dbReference type="EMBL" id="MBP0445640.1"/>
    </source>
</evidence>
<evidence type="ECO:0000256" key="1">
    <source>
        <dbReference type="SAM" id="MobiDB-lite"/>
    </source>
</evidence>
<evidence type="ECO:0000313" key="3">
    <source>
        <dbReference type="Proteomes" id="UP000681594"/>
    </source>
</evidence>
<dbReference type="EMBL" id="JAGIZB010000011">
    <property type="protein sequence ID" value="MBP0445640.1"/>
    <property type="molecule type" value="Genomic_DNA"/>
</dbReference>
<gene>
    <name evidence="2" type="ORF">J8J14_12720</name>
</gene>
<name>A0ABS4AF51_9PROT</name>
<protein>
    <recommendedName>
        <fullName evidence="4">General stress protein 17M-like domain-containing protein</fullName>
    </recommendedName>
</protein>
<keyword evidence="3" id="KW-1185">Reference proteome</keyword>
<proteinExistence type="predicted"/>
<feature type="region of interest" description="Disordered" evidence="1">
    <location>
        <begin position="132"/>
        <end position="161"/>
    </location>
</feature>
<dbReference type="Proteomes" id="UP000681594">
    <property type="component" value="Unassembled WGS sequence"/>
</dbReference>
<evidence type="ECO:0008006" key="4">
    <source>
        <dbReference type="Google" id="ProtNLM"/>
    </source>
</evidence>
<accession>A0ABS4AF51</accession>
<dbReference type="RefSeq" id="WP_209379906.1">
    <property type="nucleotide sequence ID" value="NZ_JAGIZB010000011.1"/>
</dbReference>
<comment type="caution">
    <text evidence="2">The sequence shown here is derived from an EMBL/GenBank/DDBJ whole genome shotgun (WGS) entry which is preliminary data.</text>
</comment>